<evidence type="ECO:0000313" key="1">
    <source>
        <dbReference type="EMBL" id="GMH03416.1"/>
    </source>
</evidence>
<comment type="caution">
    <text evidence="1">The sequence shown here is derived from an EMBL/GenBank/DDBJ whole genome shotgun (WGS) entry which is preliminary data.</text>
</comment>
<organism evidence="1 2">
    <name type="scientific">Nepenthes gracilis</name>
    <name type="common">Slender pitcher plant</name>
    <dbReference type="NCBI Taxonomy" id="150966"/>
    <lineage>
        <taxon>Eukaryota</taxon>
        <taxon>Viridiplantae</taxon>
        <taxon>Streptophyta</taxon>
        <taxon>Embryophyta</taxon>
        <taxon>Tracheophyta</taxon>
        <taxon>Spermatophyta</taxon>
        <taxon>Magnoliopsida</taxon>
        <taxon>eudicotyledons</taxon>
        <taxon>Gunneridae</taxon>
        <taxon>Pentapetalae</taxon>
        <taxon>Caryophyllales</taxon>
        <taxon>Nepenthaceae</taxon>
        <taxon>Nepenthes</taxon>
    </lineage>
</organism>
<dbReference type="EMBL" id="BSYO01000004">
    <property type="protein sequence ID" value="GMH03416.1"/>
    <property type="molecule type" value="Genomic_DNA"/>
</dbReference>
<keyword evidence="2" id="KW-1185">Reference proteome</keyword>
<proteinExistence type="predicted"/>
<protein>
    <submittedName>
        <fullName evidence="1">Uncharacterized protein</fullName>
    </submittedName>
</protein>
<dbReference type="AlphaFoldDB" id="A0AAD3S307"/>
<sequence length="86" mass="9491">MHIAQCTSSETIGTIFGYCIAATAQKKIWLQGFKRPTPIVAFTKDFPEGSKSAANHTGRIPRTRRQLPVHNCTKFQTATKVIILGC</sequence>
<dbReference type="Proteomes" id="UP001279734">
    <property type="component" value="Unassembled WGS sequence"/>
</dbReference>
<name>A0AAD3S307_NEPGR</name>
<reference evidence="1" key="1">
    <citation type="submission" date="2023-05" db="EMBL/GenBank/DDBJ databases">
        <title>Nepenthes gracilis genome sequencing.</title>
        <authorList>
            <person name="Fukushima K."/>
        </authorList>
    </citation>
    <scope>NUCLEOTIDE SEQUENCE</scope>
    <source>
        <strain evidence="1">SING2019-196</strain>
    </source>
</reference>
<evidence type="ECO:0000313" key="2">
    <source>
        <dbReference type="Proteomes" id="UP001279734"/>
    </source>
</evidence>
<gene>
    <name evidence="1" type="ORF">Nepgr_005255</name>
</gene>
<accession>A0AAD3S307</accession>